<proteinExistence type="predicted"/>
<feature type="transmembrane region" description="Helical" evidence="1">
    <location>
        <begin position="101"/>
        <end position="119"/>
    </location>
</feature>
<feature type="transmembrane region" description="Helical" evidence="1">
    <location>
        <begin position="67"/>
        <end position="89"/>
    </location>
</feature>
<name>A0A1Y2E127_9FUNG</name>
<evidence type="ECO:0000313" key="2">
    <source>
        <dbReference type="EMBL" id="ORY64565.1"/>
    </source>
</evidence>
<feature type="transmembrane region" description="Helical" evidence="1">
    <location>
        <begin position="41"/>
        <end position="60"/>
    </location>
</feature>
<reference evidence="2 3" key="1">
    <citation type="submission" date="2016-08" db="EMBL/GenBank/DDBJ databases">
        <title>A Parts List for Fungal Cellulosomes Revealed by Comparative Genomics.</title>
        <authorList>
            <consortium name="DOE Joint Genome Institute"/>
            <person name="Haitjema C.H."/>
            <person name="Gilmore S.P."/>
            <person name="Henske J.K."/>
            <person name="Solomon K.V."/>
            <person name="De Groot R."/>
            <person name="Kuo A."/>
            <person name="Mondo S.J."/>
            <person name="Salamov A.A."/>
            <person name="Labutti K."/>
            <person name="Zhao Z."/>
            <person name="Chiniquy J."/>
            <person name="Barry K."/>
            <person name="Brewer H.M."/>
            <person name="Purvine S.O."/>
            <person name="Wright A.T."/>
            <person name="Boxma B."/>
            <person name="Van Alen T."/>
            <person name="Hackstein J.H."/>
            <person name="Baker S.E."/>
            <person name="Grigoriev I.V."/>
            <person name="O'Malley M.A."/>
        </authorList>
    </citation>
    <scope>NUCLEOTIDE SEQUENCE [LARGE SCALE GENOMIC DNA]</scope>
    <source>
        <strain evidence="2 3">G1</strain>
    </source>
</reference>
<dbReference type="OrthoDB" id="2143908at2759"/>
<sequence length="411" mass="46493">MDKLVSNKEMTRFDPEASTCDNDTLYANIFDGFFGKFQDSFFYTFVIQFIIVTLMHVNVGKGKYWKVLFYAATAGLLGSILENLTVASICLKSNEFRTYKFVPTFLLCEVFWIPSEYAIPYLNLIKMEAFSKGKLAKSIKYTIIGLGIPFVFFRGLIGYERMKVGYLQSSLIHTYHGCAFFFMAIADILCTFCILYFVKKNNKQCALTSNINNYIKHSSYTILVAVDIVSAFLSTLNIFTNIEPFRKSIPGNIVTPLHCLKCSFILILAADALIFKYGANVSSINESSGNNSRTYANGGADSSNNYNFSYKSNIKSRNFSSNDITGSANHSRNRSNHNIMVNVSPYNYPQMDNEAYTRSPDSIAYSQKSIVKNYTNYKTSSSTYDRNLSSDSDKTFDVKVYPNQTFGFLNQ</sequence>
<evidence type="ECO:0000313" key="3">
    <source>
        <dbReference type="Proteomes" id="UP000193920"/>
    </source>
</evidence>
<protein>
    <submittedName>
        <fullName evidence="2">Uncharacterized protein</fullName>
    </submittedName>
</protein>
<keyword evidence="1" id="KW-1133">Transmembrane helix</keyword>
<feature type="transmembrane region" description="Helical" evidence="1">
    <location>
        <begin position="179"/>
        <end position="198"/>
    </location>
</feature>
<feature type="transmembrane region" description="Helical" evidence="1">
    <location>
        <begin position="139"/>
        <end position="159"/>
    </location>
</feature>
<dbReference type="Proteomes" id="UP000193920">
    <property type="component" value="Unassembled WGS sequence"/>
</dbReference>
<comment type="caution">
    <text evidence="2">The sequence shown here is derived from an EMBL/GenBank/DDBJ whole genome shotgun (WGS) entry which is preliminary data.</text>
</comment>
<gene>
    <name evidence="2" type="ORF">LY90DRAFT_700847</name>
</gene>
<keyword evidence="3" id="KW-1185">Reference proteome</keyword>
<evidence type="ECO:0000256" key="1">
    <source>
        <dbReference type="SAM" id="Phobius"/>
    </source>
</evidence>
<keyword evidence="1" id="KW-0472">Membrane</keyword>
<keyword evidence="1" id="KW-0812">Transmembrane</keyword>
<accession>A0A1Y2E127</accession>
<dbReference type="EMBL" id="MCOG01000054">
    <property type="protein sequence ID" value="ORY64565.1"/>
    <property type="molecule type" value="Genomic_DNA"/>
</dbReference>
<organism evidence="2 3">
    <name type="scientific">Neocallimastix californiae</name>
    <dbReference type="NCBI Taxonomy" id="1754190"/>
    <lineage>
        <taxon>Eukaryota</taxon>
        <taxon>Fungi</taxon>
        <taxon>Fungi incertae sedis</taxon>
        <taxon>Chytridiomycota</taxon>
        <taxon>Chytridiomycota incertae sedis</taxon>
        <taxon>Neocallimastigomycetes</taxon>
        <taxon>Neocallimastigales</taxon>
        <taxon>Neocallimastigaceae</taxon>
        <taxon>Neocallimastix</taxon>
    </lineage>
</organism>
<dbReference type="AlphaFoldDB" id="A0A1Y2E127"/>
<feature type="transmembrane region" description="Helical" evidence="1">
    <location>
        <begin position="219"/>
        <end position="239"/>
    </location>
</feature>